<dbReference type="InterPro" id="IPR002781">
    <property type="entry name" value="TM_pro_TauE-like"/>
</dbReference>
<feature type="transmembrane region" description="Helical" evidence="8">
    <location>
        <begin position="221"/>
        <end position="244"/>
    </location>
</feature>
<keyword evidence="4 8" id="KW-1003">Cell membrane</keyword>
<evidence type="ECO:0000256" key="8">
    <source>
        <dbReference type="RuleBase" id="RU363041"/>
    </source>
</evidence>
<dbReference type="Pfam" id="PF01925">
    <property type="entry name" value="TauE"/>
    <property type="match status" value="1"/>
</dbReference>
<dbReference type="KEGG" id="dpd:Deipe_1398"/>
<keyword evidence="5 8" id="KW-0812">Transmembrane</keyword>
<dbReference type="GO" id="GO:0005886">
    <property type="term" value="C:plasma membrane"/>
    <property type="evidence" value="ECO:0007669"/>
    <property type="project" value="UniProtKB-SubCell"/>
</dbReference>
<gene>
    <name evidence="9" type="ordered locus">Deipe_1398</name>
</gene>
<evidence type="ECO:0000256" key="4">
    <source>
        <dbReference type="ARBA" id="ARBA00022475"/>
    </source>
</evidence>
<keyword evidence="10" id="KW-1185">Reference proteome</keyword>
<keyword evidence="3" id="KW-0813">Transport</keyword>
<dbReference type="PANTHER" id="PTHR30269:SF0">
    <property type="entry name" value="MEMBRANE TRANSPORTER PROTEIN YFCA-RELATED"/>
    <property type="match status" value="1"/>
</dbReference>
<dbReference type="Proteomes" id="UP000010467">
    <property type="component" value="Chromosome"/>
</dbReference>
<dbReference type="HOGENOM" id="CLU_045498_2_2_0"/>
<feature type="transmembrane region" description="Helical" evidence="8">
    <location>
        <begin position="96"/>
        <end position="115"/>
    </location>
</feature>
<reference evidence="10" key="1">
    <citation type="submission" date="2012-03" db="EMBL/GenBank/DDBJ databases">
        <title>Complete sequence of chromosome of Deinococcus peraridilitoris DSM 19664.</title>
        <authorList>
            <person name="Lucas S."/>
            <person name="Copeland A."/>
            <person name="Lapidus A."/>
            <person name="Glavina del Rio T."/>
            <person name="Dalin E."/>
            <person name="Tice H."/>
            <person name="Bruce D."/>
            <person name="Goodwin L."/>
            <person name="Pitluck S."/>
            <person name="Peters L."/>
            <person name="Mikhailova N."/>
            <person name="Lu M."/>
            <person name="Kyrpides N."/>
            <person name="Mavromatis K."/>
            <person name="Ivanova N."/>
            <person name="Brettin T."/>
            <person name="Detter J.C."/>
            <person name="Han C."/>
            <person name="Larimer F."/>
            <person name="Land M."/>
            <person name="Hauser L."/>
            <person name="Markowitz V."/>
            <person name="Cheng J.-F."/>
            <person name="Hugenholtz P."/>
            <person name="Woyke T."/>
            <person name="Wu D."/>
            <person name="Pukall R."/>
            <person name="Steenblock K."/>
            <person name="Brambilla E."/>
            <person name="Klenk H.-P."/>
            <person name="Eisen J.A."/>
        </authorList>
    </citation>
    <scope>NUCLEOTIDE SEQUENCE [LARGE SCALE GENOMIC DNA]</scope>
    <source>
        <strain evidence="10">DSM 19664 / LMG 22246 / CIP 109416 / KR-200</strain>
    </source>
</reference>
<comment type="subcellular location">
    <subcellularLocation>
        <location evidence="1 8">Cell membrane</location>
        <topology evidence="1 8">Multi-pass membrane protein</topology>
    </subcellularLocation>
</comment>
<evidence type="ECO:0000256" key="6">
    <source>
        <dbReference type="ARBA" id="ARBA00022989"/>
    </source>
</evidence>
<comment type="similarity">
    <text evidence="2 8">Belongs to the 4-toluene sulfonate uptake permease (TSUP) (TC 2.A.102) family.</text>
</comment>
<accession>L0A1P9</accession>
<dbReference type="PATRIC" id="fig|937777.3.peg.1401"/>
<evidence type="ECO:0000256" key="2">
    <source>
        <dbReference type="ARBA" id="ARBA00009142"/>
    </source>
</evidence>
<dbReference type="STRING" id="937777.Deipe_1398"/>
<organism evidence="9 10">
    <name type="scientific">Deinococcus peraridilitoris (strain DSM 19664 / LMG 22246 / CIP 109416 / KR-200)</name>
    <dbReference type="NCBI Taxonomy" id="937777"/>
    <lineage>
        <taxon>Bacteria</taxon>
        <taxon>Thermotogati</taxon>
        <taxon>Deinococcota</taxon>
        <taxon>Deinococci</taxon>
        <taxon>Deinococcales</taxon>
        <taxon>Deinococcaceae</taxon>
        <taxon>Deinococcus</taxon>
    </lineage>
</organism>
<evidence type="ECO:0000256" key="3">
    <source>
        <dbReference type="ARBA" id="ARBA00022448"/>
    </source>
</evidence>
<proteinExistence type="inferred from homology"/>
<feature type="transmembrane region" description="Helical" evidence="8">
    <location>
        <begin position="69"/>
        <end position="90"/>
    </location>
</feature>
<name>L0A1P9_DEIPD</name>
<dbReference type="PANTHER" id="PTHR30269">
    <property type="entry name" value="TRANSMEMBRANE PROTEIN YFCA"/>
    <property type="match status" value="1"/>
</dbReference>
<sequence length="247" mass="26246">MLLFALPLAFLAGFVDAIAGGGGIITIPTLYFMGLSPAQVVATNKLLAIFGGATASVQFWRKGHVDRALILRIAPVALLGSTLGARLVLGFDDDELFRNIIAALILLVGVLVVTNRKLGLSGRYEGLTHRTFLIALPAMFAIGVYDGFFGPGTGTFLMFVFVRFLYFDFVTGSGNARVINFLTNLAAFLAFLLSGAMVWWIGLPMGIANALGAALGARMAILRGSTFVRVVYLGIVLLVVVRLLTAG</sequence>
<evidence type="ECO:0000313" key="9">
    <source>
        <dbReference type="EMBL" id="AFZ66940.1"/>
    </source>
</evidence>
<dbReference type="AlphaFoldDB" id="L0A1P9"/>
<evidence type="ECO:0000256" key="7">
    <source>
        <dbReference type="ARBA" id="ARBA00023136"/>
    </source>
</evidence>
<feature type="transmembrane region" description="Helical" evidence="8">
    <location>
        <begin position="127"/>
        <end position="145"/>
    </location>
</feature>
<keyword evidence="7 8" id="KW-0472">Membrane</keyword>
<evidence type="ECO:0000256" key="1">
    <source>
        <dbReference type="ARBA" id="ARBA00004651"/>
    </source>
</evidence>
<evidence type="ECO:0000256" key="5">
    <source>
        <dbReference type="ARBA" id="ARBA00022692"/>
    </source>
</evidence>
<dbReference type="InterPro" id="IPR052017">
    <property type="entry name" value="TSUP"/>
</dbReference>
<keyword evidence="6 8" id="KW-1133">Transmembrane helix</keyword>
<dbReference type="eggNOG" id="COG0730">
    <property type="taxonomic scope" value="Bacteria"/>
</dbReference>
<protein>
    <recommendedName>
        <fullName evidence="8">Probable membrane transporter protein</fullName>
    </recommendedName>
</protein>
<dbReference type="EMBL" id="CP003382">
    <property type="protein sequence ID" value="AFZ66940.1"/>
    <property type="molecule type" value="Genomic_DNA"/>
</dbReference>
<evidence type="ECO:0000313" key="10">
    <source>
        <dbReference type="Proteomes" id="UP000010467"/>
    </source>
</evidence>
<feature type="transmembrane region" description="Helical" evidence="8">
    <location>
        <begin position="181"/>
        <end position="201"/>
    </location>
</feature>